<accession>A0ABS0XST3</accession>
<comment type="caution">
    <text evidence="2">The sequence shown here is derived from an EMBL/GenBank/DDBJ whole genome shotgun (WGS) entry which is preliminary data.</text>
</comment>
<dbReference type="RefSeq" id="WP_199038982.1">
    <property type="nucleotide sequence ID" value="NZ_JAELXS010000007.1"/>
</dbReference>
<protein>
    <submittedName>
        <fullName evidence="2">Uncharacterized protein</fullName>
    </submittedName>
</protein>
<name>A0ABS0XST3_9SPHN</name>
<feature type="region of interest" description="Disordered" evidence="1">
    <location>
        <begin position="29"/>
        <end position="48"/>
    </location>
</feature>
<proteinExistence type="predicted"/>
<reference evidence="3" key="1">
    <citation type="submission" date="2020-12" db="EMBL/GenBank/DDBJ databases">
        <title>Hymenobacter sp.</title>
        <authorList>
            <person name="Kim M.K."/>
        </authorList>
    </citation>
    <scope>NUCLEOTIDE SEQUENCE [LARGE SCALE GENOMIC DNA]</scope>
    <source>
        <strain evidence="3">BT553</strain>
    </source>
</reference>
<keyword evidence="3" id="KW-1185">Reference proteome</keyword>
<evidence type="ECO:0000313" key="2">
    <source>
        <dbReference type="EMBL" id="MBJ6122820.1"/>
    </source>
</evidence>
<organism evidence="2 3">
    <name type="scientific">Sphingomonas mollis</name>
    <dbReference type="NCBI Taxonomy" id="2795726"/>
    <lineage>
        <taxon>Bacteria</taxon>
        <taxon>Pseudomonadati</taxon>
        <taxon>Pseudomonadota</taxon>
        <taxon>Alphaproteobacteria</taxon>
        <taxon>Sphingomonadales</taxon>
        <taxon>Sphingomonadaceae</taxon>
        <taxon>Sphingomonas</taxon>
    </lineage>
</organism>
<dbReference type="Proteomes" id="UP000640426">
    <property type="component" value="Unassembled WGS sequence"/>
</dbReference>
<feature type="compositionally biased region" description="Basic and acidic residues" evidence="1">
    <location>
        <begin position="36"/>
        <end position="48"/>
    </location>
</feature>
<evidence type="ECO:0000256" key="1">
    <source>
        <dbReference type="SAM" id="MobiDB-lite"/>
    </source>
</evidence>
<gene>
    <name evidence="2" type="ORF">JAO74_13555</name>
</gene>
<sequence>MSGVTMFSLIALYFDYRKQQAAAPVLTTAPAATPANDREPMRAEARAA</sequence>
<evidence type="ECO:0000313" key="3">
    <source>
        <dbReference type="Proteomes" id="UP000640426"/>
    </source>
</evidence>
<dbReference type="EMBL" id="JAELXS010000007">
    <property type="protein sequence ID" value="MBJ6122820.1"/>
    <property type="molecule type" value="Genomic_DNA"/>
</dbReference>